<dbReference type="Proteomes" id="UP000654482">
    <property type="component" value="Unassembled WGS sequence"/>
</dbReference>
<dbReference type="AlphaFoldDB" id="A0A8J7DXV5"/>
<gene>
    <name evidence="2" type="ORF">IQ249_01720</name>
    <name evidence="3" type="ORF">IQ249_15080</name>
</gene>
<name>A0A8J7DXV5_9CYAN</name>
<comment type="caution">
    <text evidence="3">The sequence shown here is derived from an EMBL/GenBank/DDBJ whole genome shotgun (WGS) entry which is preliminary data.</text>
</comment>
<evidence type="ECO:0000313" key="3">
    <source>
        <dbReference type="EMBL" id="MBE9117222.1"/>
    </source>
</evidence>
<dbReference type="RefSeq" id="WP_194027694.1">
    <property type="nucleotide sequence ID" value="NZ_JADEWZ010000002.1"/>
</dbReference>
<evidence type="ECO:0000256" key="1">
    <source>
        <dbReference type="SAM" id="Coils"/>
    </source>
</evidence>
<dbReference type="EMBL" id="JADEWZ010000022">
    <property type="protein sequence ID" value="MBE9117222.1"/>
    <property type="molecule type" value="Genomic_DNA"/>
</dbReference>
<dbReference type="EMBL" id="JADEWZ010000002">
    <property type="protein sequence ID" value="MBE9114604.1"/>
    <property type="molecule type" value="Genomic_DNA"/>
</dbReference>
<feature type="coiled-coil region" evidence="1">
    <location>
        <begin position="7"/>
        <end position="41"/>
    </location>
</feature>
<keyword evidence="4" id="KW-1185">Reference proteome</keyword>
<evidence type="ECO:0000313" key="2">
    <source>
        <dbReference type="EMBL" id="MBE9114604.1"/>
    </source>
</evidence>
<organism evidence="3 4">
    <name type="scientific">Lusitaniella coriacea LEGE 07157</name>
    <dbReference type="NCBI Taxonomy" id="945747"/>
    <lineage>
        <taxon>Bacteria</taxon>
        <taxon>Bacillati</taxon>
        <taxon>Cyanobacteriota</taxon>
        <taxon>Cyanophyceae</taxon>
        <taxon>Spirulinales</taxon>
        <taxon>Lusitaniellaceae</taxon>
        <taxon>Lusitaniella</taxon>
    </lineage>
</organism>
<evidence type="ECO:0000313" key="4">
    <source>
        <dbReference type="Proteomes" id="UP000654482"/>
    </source>
</evidence>
<keyword evidence="1" id="KW-0175">Coiled coil</keyword>
<reference evidence="3" key="1">
    <citation type="submission" date="2020-10" db="EMBL/GenBank/DDBJ databases">
        <authorList>
            <person name="Castelo-Branco R."/>
            <person name="Eusebio N."/>
            <person name="Adriana R."/>
            <person name="Vieira A."/>
            <person name="Brugerolle De Fraissinette N."/>
            <person name="Rezende De Castro R."/>
            <person name="Schneider M.P."/>
            <person name="Vasconcelos V."/>
            <person name="Leao P.N."/>
        </authorList>
    </citation>
    <scope>NUCLEOTIDE SEQUENCE</scope>
    <source>
        <strain evidence="3">LEGE 07157</strain>
    </source>
</reference>
<protein>
    <submittedName>
        <fullName evidence="3">Uncharacterized protein</fullName>
    </submittedName>
</protein>
<sequence>MTPSPLTKAQEQAVAELAQLTQNAERELRKMNELAEAIALKYQGEAKTSPLTPS</sequence>
<accession>A0A8J7DXV5</accession>
<proteinExistence type="predicted"/>